<dbReference type="PROSITE" id="PS51698">
    <property type="entry name" value="U_BOX"/>
    <property type="match status" value="1"/>
</dbReference>
<comment type="caution">
    <text evidence="10">The sequence shown here is derived from an EMBL/GenBank/DDBJ whole genome shotgun (WGS) entry which is preliminary data.</text>
</comment>
<dbReference type="InterPro" id="IPR013083">
    <property type="entry name" value="Znf_RING/FYVE/PHD"/>
</dbReference>
<dbReference type="InterPro" id="IPR036537">
    <property type="entry name" value="Adaptor_Cbl_N_dom_sf"/>
</dbReference>
<keyword evidence="6" id="KW-0677">Repeat</keyword>
<dbReference type="PANTHER" id="PTHR23315">
    <property type="entry name" value="U BOX DOMAIN-CONTAINING"/>
    <property type="match status" value="1"/>
</dbReference>
<evidence type="ECO:0000256" key="2">
    <source>
        <dbReference type="ARBA" id="ARBA00003861"/>
    </source>
</evidence>
<dbReference type="FunFam" id="3.30.40.10:FF:000181">
    <property type="entry name" value="RING-type E3 ubiquitin transferase"/>
    <property type="match status" value="1"/>
</dbReference>
<comment type="function">
    <text evidence="2">Functions as an E3 ubiquitin ligase.</text>
</comment>
<evidence type="ECO:0000256" key="6">
    <source>
        <dbReference type="ARBA" id="ARBA00022737"/>
    </source>
</evidence>
<dbReference type="PANTHER" id="PTHR23315:SF111">
    <property type="entry name" value="U-BOX DOMAIN-CONTAINING PROTEIN 14"/>
    <property type="match status" value="1"/>
</dbReference>
<evidence type="ECO:0000256" key="5">
    <source>
        <dbReference type="ARBA" id="ARBA00022679"/>
    </source>
</evidence>
<organism evidence="10 11">
    <name type="scientific">Camellia sinensis</name>
    <name type="common">Tea plant</name>
    <name type="synonym">Thea sinensis</name>
    <dbReference type="NCBI Taxonomy" id="4442"/>
    <lineage>
        <taxon>Eukaryota</taxon>
        <taxon>Viridiplantae</taxon>
        <taxon>Streptophyta</taxon>
        <taxon>Embryophyta</taxon>
        <taxon>Tracheophyta</taxon>
        <taxon>Spermatophyta</taxon>
        <taxon>Magnoliopsida</taxon>
        <taxon>eudicotyledons</taxon>
        <taxon>Gunneridae</taxon>
        <taxon>Pentapetalae</taxon>
        <taxon>asterids</taxon>
        <taxon>Ericales</taxon>
        <taxon>Theaceae</taxon>
        <taxon>Camellia</taxon>
    </lineage>
</organism>
<dbReference type="CDD" id="cd21037">
    <property type="entry name" value="MLKL_NTD"/>
    <property type="match status" value="1"/>
</dbReference>
<feature type="repeat" description="ARM" evidence="8">
    <location>
        <begin position="385"/>
        <end position="427"/>
    </location>
</feature>
<keyword evidence="7" id="KW-0833">Ubl conjugation pathway</keyword>
<dbReference type="Pfam" id="PF25368">
    <property type="entry name" value="PUB10_N"/>
    <property type="match status" value="1"/>
</dbReference>
<comment type="pathway">
    <text evidence="3">Protein modification; protein ubiquitination.</text>
</comment>
<evidence type="ECO:0000256" key="3">
    <source>
        <dbReference type="ARBA" id="ARBA00004906"/>
    </source>
</evidence>
<evidence type="ECO:0000313" key="10">
    <source>
        <dbReference type="EMBL" id="KAF5947916.1"/>
    </source>
</evidence>
<dbReference type="InterPro" id="IPR003613">
    <property type="entry name" value="Ubox_domain"/>
</dbReference>
<accession>A0A7J7H7Z4</accession>
<dbReference type="GO" id="GO:0007166">
    <property type="term" value="P:cell surface receptor signaling pathway"/>
    <property type="evidence" value="ECO:0007669"/>
    <property type="project" value="InterPro"/>
</dbReference>
<dbReference type="UniPathway" id="UPA00143"/>
<dbReference type="SMART" id="SM00504">
    <property type="entry name" value="Ubox"/>
    <property type="match status" value="1"/>
</dbReference>
<name>A0A7J7H7Z4_CAMSI</name>
<dbReference type="FunFam" id="1.20.930.20:FF:000002">
    <property type="entry name" value="RING-type E3 ubiquitin transferase"/>
    <property type="match status" value="1"/>
</dbReference>
<dbReference type="AlphaFoldDB" id="A0A7J7H7Z4"/>
<dbReference type="Proteomes" id="UP000593564">
    <property type="component" value="Unassembled WGS sequence"/>
</dbReference>
<reference evidence="10 11" key="2">
    <citation type="submission" date="2020-07" db="EMBL/GenBank/DDBJ databases">
        <title>Genome assembly of wild tea tree DASZ reveals pedigree and selection history of tea varieties.</title>
        <authorList>
            <person name="Zhang W."/>
        </authorList>
    </citation>
    <scope>NUCLEOTIDE SEQUENCE [LARGE SCALE GENOMIC DNA]</scope>
    <source>
        <strain evidence="11">cv. G240</strain>
        <tissue evidence="10">Leaf</tissue>
    </source>
</reference>
<evidence type="ECO:0000313" key="11">
    <source>
        <dbReference type="Proteomes" id="UP000593564"/>
    </source>
</evidence>
<dbReference type="EMBL" id="JACBKZ010000006">
    <property type="protein sequence ID" value="KAF5947916.1"/>
    <property type="molecule type" value="Genomic_DNA"/>
</dbReference>
<dbReference type="InterPro" id="IPR045210">
    <property type="entry name" value="RING-Ubox_PUB"/>
</dbReference>
<evidence type="ECO:0000259" key="9">
    <source>
        <dbReference type="PROSITE" id="PS51698"/>
    </source>
</evidence>
<dbReference type="InterPro" id="IPR059179">
    <property type="entry name" value="MLKL-like_MCAfunc"/>
</dbReference>
<keyword evidence="11" id="KW-1185">Reference proteome</keyword>
<dbReference type="Pfam" id="PF00514">
    <property type="entry name" value="Arm"/>
    <property type="match status" value="1"/>
</dbReference>
<reference evidence="11" key="1">
    <citation type="journal article" date="2020" name="Nat. Commun.">
        <title>Genome assembly of wild tea tree DASZ reveals pedigree and selection history of tea varieties.</title>
        <authorList>
            <person name="Zhang W."/>
            <person name="Zhang Y."/>
            <person name="Qiu H."/>
            <person name="Guo Y."/>
            <person name="Wan H."/>
            <person name="Zhang X."/>
            <person name="Scossa F."/>
            <person name="Alseekh S."/>
            <person name="Zhang Q."/>
            <person name="Wang P."/>
            <person name="Xu L."/>
            <person name="Schmidt M.H."/>
            <person name="Jia X."/>
            <person name="Li D."/>
            <person name="Zhu A."/>
            <person name="Guo F."/>
            <person name="Chen W."/>
            <person name="Ni D."/>
            <person name="Usadel B."/>
            <person name="Fernie A.R."/>
            <person name="Wen W."/>
        </authorList>
    </citation>
    <scope>NUCLEOTIDE SEQUENCE [LARGE SCALE GENOMIC DNA]</scope>
    <source>
        <strain evidence="11">cv. G240</strain>
    </source>
</reference>
<comment type="catalytic activity">
    <reaction evidence="1">
        <text>S-ubiquitinyl-[E2 ubiquitin-conjugating enzyme]-L-cysteine + [acceptor protein]-L-lysine = [E2 ubiquitin-conjugating enzyme]-L-cysteine + N(6)-ubiquitinyl-[acceptor protein]-L-lysine.</text>
        <dbReference type="EC" id="2.3.2.27"/>
    </reaction>
</comment>
<feature type="domain" description="U-box" evidence="9">
    <location>
        <begin position="246"/>
        <end position="320"/>
    </location>
</feature>
<dbReference type="SMART" id="SM00185">
    <property type="entry name" value="ARM"/>
    <property type="match status" value="3"/>
</dbReference>
<dbReference type="InterPro" id="IPR000225">
    <property type="entry name" value="Armadillo"/>
</dbReference>
<dbReference type="SUPFAM" id="SSF48371">
    <property type="entry name" value="ARM repeat"/>
    <property type="match status" value="1"/>
</dbReference>
<dbReference type="GO" id="GO:0061630">
    <property type="term" value="F:ubiquitin protein ligase activity"/>
    <property type="evidence" value="ECO:0007669"/>
    <property type="project" value="UniProtKB-EC"/>
</dbReference>
<sequence length="580" mass="63572">MGPVDDSKNALVSQLVMAIRDVSGFPDCRNASKKMYNNLVRRVKLLSPLFEELKDSEDELGAEEIRGFESLKVALDSARELLRSINEGSKLFQALKLNKIASDFHQVTEQIEEALSQIPYNKLDISEEVREQIELVHAQFRRAKARMDTHELLLEMDLDLAQKEKDLDPAILKRLSEKLHLMTISDLKKESLAIHDMAISCDAAPGDSFQKVSFLFRKINDFVVIGNPDTDTSEVEEVSIKHQSTVIPDDFRCPISLELMKDPVIVSTGQTYERSCIQKWLDAGHKKCPKTQQTLLHTALTPNYVLKSLIALWCESNGVELPKRQGNCGSKKTGGSGSDCDRAAINALIHKLANGNPEHQRAAAGELRLLAKRNADNRVCIAEAGAIPLLVKLLSSTDSRTQEHAVTALLNLSINEANKGTIVKAGAVPDIVDVLKNGSMEGRENAAATLFSLSVLDENKGIVAPLMGFLKDAGGGMEDEALALLAILATHQEGKIAIGQTEPVPVLVEVIRTGSPRNRENAAAVLWSLCTGDVEYLKIAKELGVEETLKELSENGTDRAKRKAASVLELLQRADVVTEP</sequence>
<keyword evidence="5" id="KW-0808">Transferase</keyword>
<dbReference type="SUPFAM" id="SSF57850">
    <property type="entry name" value="RING/U-box"/>
    <property type="match status" value="1"/>
</dbReference>
<dbReference type="InterPro" id="IPR011989">
    <property type="entry name" value="ARM-like"/>
</dbReference>
<evidence type="ECO:0000256" key="7">
    <source>
        <dbReference type="ARBA" id="ARBA00022786"/>
    </source>
</evidence>
<proteinExistence type="predicted"/>
<dbReference type="Gene3D" id="1.25.10.10">
    <property type="entry name" value="Leucine-rich Repeat Variant"/>
    <property type="match status" value="2"/>
</dbReference>
<dbReference type="CDD" id="cd16664">
    <property type="entry name" value="RING-Ubox_PUB"/>
    <property type="match status" value="1"/>
</dbReference>
<dbReference type="InterPro" id="IPR057623">
    <property type="entry name" value="PUB12-19-like_N"/>
</dbReference>
<gene>
    <name evidence="10" type="ORF">HYC85_013873</name>
</gene>
<dbReference type="PROSITE" id="PS50176">
    <property type="entry name" value="ARM_REPEAT"/>
    <property type="match status" value="1"/>
</dbReference>
<evidence type="ECO:0000256" key="4">
    <source>
        <dbReference type="ARBA" id="ARBA00012483"/>
    </source>
</evidence>
<dbReference type="Gene3D" id="3.30.40.10">
    <property type="entry name" value="Zinc/RING finger domain, C3HC4 (zinc finger)"/>
    <property type="match status" value="1"/>
</dbReference>
<dbReference type="GO" id="GO:0016567">
    <property type="term" value="P:protein ubiquitination"/>
    <property type="evidence" value="ECO:0007669"/>
    <property type="project" value="UniProtKB-UniPathway"/>
</dbReference>
<protein>
    <recommendedName>
        <fullName evidence="4">RING-type E3 ubiquitin transferase</fullName>
        <ecNumber evidence="4">2.3.2.27</ecNumber>
    </recommendedName>
</protein>
<evidence type="ECO:0000256" key="1">
    <source>
        <dbReference type="ARBA" id="ARBA00000900"/>
    </source>
</evidence>
<dbReference type="InterPro" id="IPR016024">
    <property type="entry name" value="ARM-type_fold"/>
</dbReference>
<dbReference type="Gene3D" id="1.20.930.20">
    <property type="entry name" value="Adaptor protein Cbl, N-terminal domain"/>
    <property type="match status" value="1"/>
</dbReference>
<dbReference type="Pfam" id="PF04564">
    <property type="entry name" value="U-box"/>
    <property type="match status" value="1"/>
</dbReference>
<dbReference type="EC" id="2.3.2.27" evidence="4"/>
<evidence type="ECO:0000256" key="8">
    <source>
        <dbReference type="PROSITE-ProRule" id="PRU00259"/>
    </source>
</evidence>
<dbReference type="FunFam" id="1.25.10.10:FF:000425">
    <property type="entry name" value="RING-type E3 ubiquitin transferase"/>
    <property type="match status" value="1"/>
</dbReference>